<evidence type="ECO:0000256" key="12">
    <source>
        <dbReference type="PROSITE-ProRule" id="PRU10141"/>
    </source>
</evidence>
<dbReference type="InterPro" id="IPR011009">
    <property type="entry name" value="Kinase-like_dom_sf"/>
</dbReference>
<dbReference type="AlphaFoldDB" id="V7BZK1"/>
<keyword evidence="9 13" id="KW-1133">Transmembrane helix</keyword>
<keyword evidence="11" id="KW-0325">Glycoprotein</keyword>
<keyword evidence="4 13" id="KW-0812">Transmembrane</keyword>
<feature type="signal peptide" evidence="14">
    <location>
        <begin position="1"/>
        <end position="24"/>
    </location>
</feature>
<reference evidence="17" key="1">
    <citation type="journal article" date="2014" name="Nat. Genet.">
        <title>A reference genome for common bean and genome-wide analysis of dual domestications.</title>
        <authorList>
            <person name="Schmutz J."/>
            <person name="McClean P.E."/>
            <person name="Mamidi S."/>
            <person name="Wu G.A."/>
            <person name="Cannon S.B."/>
            <person name="Grimwood J."/>
            <person name="Jenkins J."/>
            <person name="Shu S."/>
            <person name="Song Q."/>
            <person name="Chavarro C."/>
            <person name="Torres-Torres M."/>
            <person name="Geffroy V."/>
            <person name="Moghaddam S.M."/>
            <person name="Gao D."/>
            <person name="Abernathy B."/>
            <person name="Barry K."/>
            <person name="Blair M."/>
            <person name="Brick M.A."/>
            <person name="Chovatia M."/>
            <person name="Gepts P."/>
            <person name="Goodstein D.M."/>
            <person name="Gonzales M."/>
            <person name="Hellsten U."/>
            <person name="Hyten D.L."/>
            <person name="Jia G."/>
            <person name="Kelly J.D."/>
            <person name="Kudrna D."/>
            <person name="Lee R."/>
            <person name="Richard M.M."/>
            <person name="Miklas P.N."/>
            <person name="Osorno J.M."/>
            <person name="Rodrigues J."/>
            <person name="Thareau V."/>
            <person name="Urrea C.A."/>
            <person name="Wang M."/>
            <person name="Yu Y."/>
            <person name="Zhang M."/>
            <person name="Wing R.A."/>
            <person name="Cregan P.B."/>
            <person name="Rokhsar D.S."/>
            <person name="Jackson S.A."/>
        </authorList>
    </citation>
    <scope>NUCLEOTIDE SEQUENCE [LARGE SCALE GENOMIC DNA]</scope>
    <source>
        <strain evidence="17">cv. G19833</strain>
    </source>
</reference>
<keyword evidence="17" id="KW-1185">Reference proteome</keyword>
<dbReference type="InterPro" id="IPR024788">
    <property type="entry name" value="Malectin-like_Carb-bd_dom"/>
</dbReference>
<dbReference type="InterPro" id="IPR001245">
    <property type="entry name" value="Ser-Thr/Tyr_kinase_cat_dom"/>
</dbReference>
<feature type="transmembrane region" description="Helical" evidence="13">
    <location>
        <begin position="445"/>
        <end position="472"/>
    </location>
</feature>
<accession>V7BZK1</accession>
<protein>
    <recommendedName>
        <fullName evidence="15">Protein kinase domain-containing protein</fullName>
    </recommendedName>
</protein>
<evidence type="ECO:0000256" key="4">
    <source>
        <dbReference type="ARBA" id="ARBA00022692"/>
    </source>
</evidence>
<dbReference type="Pfam" id="PF07714">
    <property type="entry name" value="PK_Tyr_Ser-Thr"/>
    <property type="match status" value="1"/>
</dbReference>
<evidence type="ECO:0000256" key="7">
    <source>
        <dbReference type="ARBA" id="ARBA00022777"/>
    </source>
</evidence>
<evidence type="ECO:0000259" key="15">
    <source>
        <dbReference type="PROSITE" id="PS50011"/>
    </source>
</evidence>
<keyword evidence="6 12" id="KW-0547">Nucleotide-binding</keyword>
<evidence type="ECO:0000256" key="11">
    <source>
        <dbReference type="ARBA" id="ARBA00023180"/>
    </source>
</evidence>
<dbReference type="GO" id="GO:0004674">
    <property type="term" value="F:protein serine/threonine kinase activity"/>
    <property type="evidence" value="ECO:0007669"/>
    <property type="project" value="UniProtKB-KW"/>
</dbReference>
<dbReference type="InterPro" id="IPR017441">
    <property type="entry name" value="Protein_kinase_ATP_BS"/>
</dbReference>
<dbReference type="PROSITE" id="PS00108">
    <property type="entry name" value="PROTEIN_KINASE_ST"/>
    <property type="match status" value="1"/>
</dbReference>
<dbReference type="InterPro" id="IPR000719">
    <property type="entry name" value="Prot_kinase_dom"/>
</dbReference>
<gene>
    <name evidence="16" type="ORF">PHAVU_004G039800g</name>
</gene>
<dbReference type="OMA" id="DITHSYA"/>
<evidence type="ECO:0000256" key="2">
    <source>
        <dbReference type="ARBA" id="ARBA00022527"/>
    </source>
</evidence>
<dbReference type="Gene3D" id="2.60.120.430">
    <property type="entry name" value="Galactose-binding lectin"/>
    <property type="match status" value="2"/>
</dbReference>
<organism evidence="16 17">
    <name type="scientific">Phaseolus vulgaris</name>
    <name type="common">Kidney bean</name>
    <name type="synonym">French bean</name>
    <dbReference type="NCBI Taxonomy" id="3885"/>
    <lineage>
        <taxon>Eukaryota</taxon>
        <taxon>Viridiplantae</taxon>
        <taxon>Streptophyta</taxon>
        <taxon>Embryophyta</taxon>
        <taxon>Tracheophyta</taxon>
        <taxon>Spermatophyta</taxon>
        <taxon>Magnoliopsida</taxon>
        <taxon>eudicotyledons</taxon>
        <taxon>Gunneridae</taxon>
        <taxon>Pentapetalae</taxon>
        <taxon>rosids</taxon>
        <taxon>fabids</taxon>
        <taxon>Fabales</taxon>
        <taxon>Fabaceae</taxon>
        <taxon>Papilionoideae</taxon>
        <taxon>50 kb inversion clade</taxon>
        <taxon>NPAAA clade</taxon>
        <taxon>indigoferoid/millettioid clade</taxon>
        <taxon>Phaseoleae</taxon>
        <taxon>Phaseolus</taxon>
    </lineage>
</organism>
<evidence type="ECO:0000256" key="1">
    <source>
        <dbReference type="ARBA" id="ARBA00004479"/>
    </source>
</evidence>
<dbReference type="FunFam" id="2.60.120.430:FF:000007">
    <property type="entry name" value="FERONIA receptor-like kinase"/>
    <property type="match status" value="1"/>
</dbReference>
<evidence type="ECO:0000256" key="5">
    <source>
        <dbReference type="ARBA" id="ARBA00022729"/>
    </source>
</evidence>
<evidence type="ECO:0000256" key="13">
    <source>
        <dbReference type="SAM" id="Phobius"/>
    </source>
</evidence>
<dbReference type="STRING" id="3885.V7BZK1"/>
<dbReference type="PANTHER" id="PTHR34590">
    <property type="entry name" value="OS03G0124300 PROTEIN-RELATED"/>
    <property type="match status" value="1"/>
</dbReference>
<evidence type="ECO:0000313" key="16">
    <source>
        <dbReference type="EMBL" id="ESW23352.1"/>
    </source>
</evidence>
<evidence type="ECO:0000313" key="17">
    <source>
        <dbReference type="Proteomes" id="UP000000226"/>
    </source>
</evidence>
<dbReference type="InterPro" id="IPR045272">
    <property type="entry name" value="ANXUR1/2-like"/>
</dbReference>
<dbReference type="SMART" id="SM00220">
    <property type="entry name" value="S_TKc"/>
    <property type="match status" value="1"/>
</dbReference>
<dbReference type="OrthoDB" id="1720310at2759"/>
<comment type="subcellular location">
    <subcellularLocation>
        <location evidence="1">Membrane</location>
        <topology evidence="1">Single-pass type I membrane protein</topology>
    </subcellularLocation>
</comment>
<dbReference type="GO" id="GO:0005524">
    <property type="term" value="F:ATP binding"/>
    <property type="evidence" value="ECO:0007669"/>
    <property type="project" value="UniProtKB-UniRule"/>
</dbReference>
<dbReference type="InterPro" id="IPR008271">
    <property type="entry name" value="Ser/Thr_kinase_AS"/>
</dbReference>
<dbReference type="SUPFAM" id="SSF56112">
    <property type="entry name" value="Protein kinase-like (PK-like)"/>
    <property type="match status" value="1"/>
</dbReference>
<dbReference type="PROSITE" id="PS00107">
    <property type="entry name" value="PROTEIN_KINASE_ATP"/>
    <property type="match status" value="1"/>
</dbReference>
<sequence>MAITFITSLTLFFLLLHFSVHLQAYTPEDIFTISCGTTGNSSDGQRRWTGDEEYLSSQDGTVSEKATTQSFSINEIPYSTARLSRSQFNYSFPVSPGPKFLRLFFYPSDYPSFPRNQASFTLQSNQFTLLNAFNASLHADDQATTTIFREYVVNVNDGERLILTFTPSHPNSYAFINGIEVLSMPADLYYTQQNEIGFTQVGTSTLYSVGTSYALQTEYRINSGGQEIPPQNDTGLFREWTDEHPYFIKENPKNDDLPGDWSGKMITVNPDYVAPKELFRTARSQGTNNTLNKITNLTWMFPVDCGFTYVLRLHFCEIDPHINDISDRRFFIYINSQCAEDRADVMKWSQKQKGLAVHRDYAVLIPKNDCQKKFNFSLQMHPDENSAYTRYNSAFLNGLEIFKISEAGSNNLAGPNPDPVQTPLNSIPGQNGKTRSRSGSMIIDIPWLVCAVPWMISAVVLISLAVFFVALLQYENITYTKNQNNESKSKMQQNSSASTELCRRFSLDEMRTATLNFDEVFIIGTGGFGHVYKGYIDGGSTPVAIKRLKPDSQQGGREFLNEIKMLSQLRHRNIVSLIGYCNDNREMILVYDFMTRGNLRDHLYNTDNPAISWKQRLQICIEAARGLHYLHTGAKHMIIHRDVKSTNILLDDKWEAKVSDFGLSRLGPIGTSKAHVSTDVRGSFGYLDPEYYKRYRLTEKSDVYSLGVVLFEILCGRPPLIHTAETKQVSLANWVRHCYESGSIAEIVEPTLKKKIAEECLKKFCEIGMSCLSEDGSLRPSMKDVAGMLEFTLQLQESAEQRENVAILNGEVV</sequence>
<dbReference type="Pfam" id="PF12819">
    <property type="entry name" value="Malectin_like"/>
    <property type="match status" value="1"/>
</dbReference>
<evidence type="ECO:0000256" key="3">
    <source>
        <dbReference type="ARBA" id="ARBA00022679"/>
    </source>
</evidence>
<dbReference type="Gramene" id="ESW23352">
    <property type="protein sequence ID" value="ESW23352"/>
    <property type="gene ID" value="PHAVU_004G039800g"/>
</dbReference>
<dbReference type="SMR" id="V7BZK1"/>
<dbReference type="GO" id="GO:0004714">
    <property type="term" value="F:transmembrane receptor protein tyrosine kinase activity"/>
    <property type="evidence" value="ECO:0007669"/>
    <property type="project" value="InterPro"/>
</dbReference>
<evidence type="ECO:0000256" key="9">
    <source>
        <dbReference type="ARBA" id="ARBA00022989"/>
    </source>
</evidence>
<evidence type="ECO:0000256" key="6">
    <source>
        <dbReference type="ARBA" id="ARBA00022741"/>
    </source>
</evidence>
<evidence type="ECO:0000256" key="8">
    <source>
        <dbReference type="ARBA" id="ARBA00022840"/>
    </source>
</evidence>
<feature type="domain" description="Protein kinase" evidence="15">
    <location>
        <begin position="517"/>
        <end position="792"/>
    </location>
</feature>
<proteinExistence type="predicted"/>
<dbReference type="FunFam" id="3.30.200.20:FF:000039">
    <property type="entry name" value="receptor-like protein kinase FERONIA"/>
    <property type="match status" value="1"/>
</dbReference>
<keyword evidence="2" id="KW-0723">Serine/threonine-protein kinase</keyword>
<name>V7BZK1_PHAVU</name>
<feature type="chain" id="PRO_5004757243" description="Protein kinase domain-containing protein" evidence="14">
    <location>
        <begin position="25"/>
        <end position="813"/>
    </location>
</feature>
<dbReference type="PANTHER" id="PTHR34590:SF15">
    <property type="entry name" value="PROTEIN KINASE DOMAIN-CONTAINING PROTEIN"/>
    <property type="match status" value="1"/>
</dbReference>
<dbReference type="FunFam" id="2.60.120.430:FF:000003">
    <property type="entry name" value="FERONIA receptor-like kinase"/>
    <property type="match status" value="1"/>
</dbReference>
<dbReference type="CDD" id="cd14066">
    <property type="entry name" value="STKc_IRAK"/>
    <property type="match status" value="1"/>
</dbReference>
<keyword evidence="3" id="KW-0808">Transferase</keyword>
<dbReference type="PROSITE" id="PS50011">
    <property type="entry name" value="PROTEIN_KINASE_DOM"/>
    <property type="match status" value="1"/>
</dbReference>
<dbReference type="GO" id="GO:0010038">
    <property type="term" value="P:response to metal ion"/>
    <property type="evidence" value="ECO:0007669"/>
    <property type="project" value="UniProtKB-ARBA"/>
</dbReference>
<keyword evidence="10 13" id="KW-0472">Membrane</keyword>
<dbReference type="Proteomes" id="UP000000226">
    <property type="component" value="Chromosome 4"/>
</dbReference>
<dbReference type="GO" id="GO:0016020">
    <property type="term" value="C:membrane"/>
    <property type="evidence" value="ECO:0007669"/>
    <property type="project" value="UniProtKB-SubCell"/>
</dbReference>
<feature type="binding site" evidence="12">
    <location>
        <position position="546"/>
    </location>
    <ligand>
        <name>ATP</name>
        <dbReference type="ChEBI" id="CHEBI:30616"/>
    </ligand>
</feature>
<dbReference type="EMBL" id="CM002291">
    <property type="protein sequence ID" value="ESW23352.1"/>
    <property type="molecule type" value="Genomic_DNA"/>
</dbReference>
<keyword evidence="5 14" id="KW-0732">Signal</keyword>
<keyword evidence="8 12" id="KW-0067">ATP-binding</keyword>
<dbReference type="eggNOG" id="KOG1187">
    <property type="taxonomic scope" value="Eukaryota"/>
</dbReference>
<evidence type="ECO:0000256" key="10">
    <source>
        <dbReference type="ARBA" id="ARBA00023136"/>
    </source>
</evidence>
<keyword evidence="7" id="KW-0418">Kinase</keyword>
<dbReference type="Gene3D" id="3.30.200.20">
    <property type="entry name" value="Phosphorylase Kinase, domain 1"/>
    <property type="match status" value="1"/>
</dbReference>
<evidence type="ECO:0000256" key="14">
    <source>
        <dbReference type="SAM" id="SignalP"/>
    </source>
</evidence>
<dbReference type="Gene3D" id="1.10.510.10">
    <property type="entry name" value="Transferase(Phosphotransferase) domain 1"/>
    <property type="match status" value="1"/>
</dbReference>
<dbReference type="FunFam" id="1.10.510.10:FF:000252">
    <property type="entry name" value="Receptor-like protein kinase FERONIA"/>
    <property type="match status" value="1"/>
</dbReference>